<dbReference type="PANTHER" id="PTHR33607">
    <property type="entry name" value="ENDONUCLEASE-1"/>
    <property type="match status" value="1"/>
</dbReference>
<dbReference type="InterPro" id="IPR044925">
    <property type="entry name" value="His-Me_finger_sf"/>
</dbReference>
<dbReference type="InterPro" id="IPR008979">
    <property type="entry name" value="Galactose-bd-like_sf"/>
</dbReference>
<dbReference type="InterPro" id="IPR007346">
    <property type="entry name" value="Endonuclease-I"/>
</dbReference>
<dbReference type="Pfam" id="PF04231">
    <property type="entry name" value="Endonuclease_1"/>
    <property type="match status" value="1"/>
</dbReference>
<protein>
    <submittedName>
        <fullName evidence="6">Carbohydrate binding domain-containing protein</fullName>
    </submittedName>
</protein>
<keyword evidence="2" id="KW-0540">Nuclease</keyword>
<dbReference type="InterPro" id="IPR003305">
    <property type="entry name" value="CenC_carb-bd"/>
</dbReference>
<sequence>MKYKNKLALSLLALMHVTAIAGVTNGNFETWSNGVPSAWTTIDTGISLSQNTTIVKEGLNSIAISVNTSTQGSTDFQQLVAVESGKTYAFSTWVYHTEGNVKARLYIDGYQNYSNENLVNQWQQVSFNYTASSSKNIAVGFRFYDAAGFDGSEIVYIDDFQPRAATVPDPDTNNCADTSLAFSLTTDKYGYETSWNLKNASSVEIAQGSNLANDKTYNETFCLVDGDYSFTINDSYGDGICCSFGNGSYDLSVSGTSLASGATFTTTETKTFSIGSTDTGGGNTDPGSYYETATGKTGFALKTALHNIIKSHTTKGYSALWTFYEAHSLDTYYEKDGSILDMYSEKPLATESYTYTKVSDQCGNYSSEGGCYNREHSFPKSWFGGKIEPMNSDVHHIFATDGFVNSKRSAYPYGEVGTASFTSTNNSKLGSAKTDLGYTGTVFEPIDEFKGDLARAHLYIATRYEDVISGWTNNSTYGAAILDGTETQVFKPWVIAMLLRWHKNDPVSQKEIDRNQAGFNHQGNRNPYVDHPEYVDVIWSN</sequence>
<evidence type="ECO:0000256" key="4">
    <source>
        <dbReference type="SAM" id="SignalP"/>
    </source>
</evidence>
<dbReference type="Gene3D" id="2.60.120.260">
    <property type="entry name" value="Galactose-binding domain-like"/>
    <property type="match status" value="1"/>
</dbReference>
<evidence type="ECO:0000256" key="3">
    <source>
        <dbReference type="ARBA" id="ARBA00022801"/>
    </source>
</evidence>
<dbReference type="AlphaFoldDB" id="A0A1I1M893"/>
<evidence type="ECO:0000313" key="7">
    <source>
        <dbReference type="Proteomes" id="UP000198862"/>
    </source>
</evidence>
<feature type="domain" description="CBM-cenC" evidence="5">
    <location>
        <begin position="23"/>
        <end position="136"/>
    </location>
</feature>
<name>A0A1I1M893_9GAMM</name>
<dbReference type="PANTHER" id="PTHR33607:SF2">
    <property type="entry name" value="ENDONUCLEASE-1"/>
    <property type="match status" value="1"/>
</dbReference>
<evidence type="ECO:0000256" key="2">
    <source>
        <dbReference type="ARBA" id="ARBA00022722"/>
    </source>
</evidence>
<dbReference type="Proteomes" id="UP000198862">
    <property type="component" value="Unassembled WGS sequence"/>
</dbReference>
<dbReference type="EMBL" id="FOLO01000019">
    <property type="protein sequence ID" value="SFC81619.1"/>
    <property type="molecule type" value="Genomic_DNA"/>
</dbReference>
<dbReference type="GO" id="GO:0004518">
    <property type="term" value="F:nuclease activity"/>
    <property type="evidence" value="ECO:0007669"/>
    <property type="project" value="UniProtKB-KW"/>
</dbReference>
<reference evidence="6 7" key="1">
    <citation type="submission" date="2016-10" db="EMBL/GenBank/DDBJ databases">
        <authorList>
            <person name="de Groot N.N."/>
        </authorList>
    </citation>
    <scope>NUCLEOTIDE SEQUENCE [LARGE SCALE GENOMIC DNA]</scope>
    <source>
        <strain evidence="6 7">DSM 6059</strain>
    </source>
</reference>
<gene>
    <name evidence="6" type="ORF">SAMN02745724_02608</name>
</gene>
<evidence type="ECO:0000256" key="1">
    <source>
        <dbReference type="ARBA" id="ARBA00006429"/>
    </source>
</evidence>
<feature type="signal peptide" evidence="4">
    <location>
        <begin position="1"/>
        <end position="21"/>
    </location>
</feature>
<dbReference type="GO" id="GO:0016798">
    <property type="term" value="F:hydrolase activity, acting on glycosyl bonds"/>
    <property type="evidence" value="ECO:0007669"/>
    <property type="project" value="InterPro"/>
</dbReference>
<comment type="similarity">
    <text evidence="1">Belongs to the EndA/NucM nuclease family.</text>
</comment>
<organism evidence="6 7">
    <name type="scientific">Pseudoalteromonas denitrificans DSM 6059</name>
    <dbReference type="NCBI Taxonomy" id="1123010"/>
    <lineage>
        <taxon>Bacteria</taxon>
        <taxon>Pseudomonadati</taxon>
        <taxon>Pseudomonadota</taxon>
        <taxon>Gammaproteobacteria</taxon>
        <taxon>Alteromonadales</taxon>
        <taxon>Pseudoalteromonadaceae</taxon>
        <taxon>Pseudoalteromonas</taxon>
    </lineage>
</organism>
<dbReference type="SUPFAM" id="SSF54060">
    <property type="entry name" value="His-Me finger endonucleases"/>
    <property type="match status" value="1"/>
</dbReference>
<accession>A0A1I1M893</accession>
<dbReference type="STRING" id="1123010.SAMN02745724_02608"/>
<keyword evidence="7" id="KW-1185">Reference proteome</keyword>
<proteinExistence type="inferred from homology"/>
<evidence type="ECO:0000313" key="6">
    <source>
        <dbReference type="EMBL" id="SFC81619.1"/>
    </source>
</evidence>
<dbReference type="Pfam" id="PF02018">
    <property type="entry name" value="CBM_4_9"/>
    <property type="match status" value="1"/>
</dbReference>
<dbReference type="SUPFAM" id="SSF49785">
    <property type="entry name" value="Galactose-binding domain-like"/>
    <property type="match status" value="1"/>
</dbReference>
<feature type="chain" id="PRO_5011629513" evidence="4">
    <location>
        <begin position="22"/>
        <end position="541"/>
    </location>
</feature>
<keyword evidence="3" id="KW-0378">Hydrolase</keyword>
<keyword evidence="4" id="KW-0732">Signal</keyword>
<evidence type="ECO:0000259" key="5">
    <source>
        <dbReference type="Pfam" id="PF02018"/>
    </source>
</evidence>